<evidence type="ECO:0000313" key="5">
    <source>
        <dbReference type="Proteomes" id="UP000001231"/>
    </source>
</evidence>
<feature type="domain" description="PIN like" evidence="3">
    <location>
        <begin position="25"/>
        <end position="270"/>
    </location>
</feature>
<dbReference type="Proteomes" id="UP000001231">
    <property type="component" value="Chromosome"/>
</dbReference>
<dbReference type="Gene3D" id="3.30.565.10">
    <property type="entry name" value="Histidine kinase-like ATPase, C-terminal domain"/>
    <property type="match status" value="1"/>
</dbReference>
<name>C7RBD0_KANKD</name>
<feature type="coiled-coil region" evidence="1">
    <location>
        <begin position="96"/>
        <end position="160"/>
    </location>
</feature>
<dbReference type="Pfam" id="PF18476">
    <property type="entry name" value="PIN_8"/>
    <property type="match status" value="1"/>
</dbReference>
<reference evidence="4 5" key="1">
    <citation type="journal article" date="2009" name="Stand. Genomic Sci.">
        <title>Complete genome sequence of Kangiella koreensis type strain (SW-125).</title>
        <authorList>
            <person name="Han C."/>
            <person name="Sikorski J."/>
            <person name="Lapidus A."/>
            <person name="Nolan M."/>
            <person name="Glavina Del Rio T."/>
            <person name="Tice H."/>
            <person name="Cheng J.F."/>
            <person name="Lucas S."/>
            <person name="Chen F."/>
            <person name="Copeland A."/>
            <person name="Ivanova N."/>
            <person name="Mavromatis K."/>
            <person name="Ovchinnikova G."/>
            <person name="Pati A."/>
            <person name="Bruce D."/>
            <person name="Goodwin L."/>
            <person name="Pitluck S."/>
            <person name="Chen A."/>
            <person name="Palaniappan K."/>
            <person name="Land M."/>
            <person name="Hauser L."/>
            <person name="Chang Y.J."/>
            <person name="Jeffries C.D."/>
            <person name="Chain P."/>
            <person name="Saunders E."/>
            <person name="Brettin T."/>
            <person name="Goker M."/>
            <person name="Tindall B.J."/>
            <person name="Bristow J."/>
            <person name="Eisen J.A."/>
            <person name="Markowitz V."/>
            <person name="Hugenholtz P."/>
            <person name="Kyrpides N.C."/>
            <person name="Klenk H.P."/>
            <person name="Detter J.C."/>
        </authorList>
    </citation>
    <scope>NUCLEOTIDE SEQUENCE [LARGE SCALE GENOMIC DNA]</scope>
    <source>
        <strain evidence="5">DSM 16069 / KCTC 12182 / SW-125</strain>
    </source>
</reference>
<feature type="domain" description="Sensor histidine kinase NatK-like C-terminal" evidence="2">
    <location>
        <begin position="384"/>
        <end position="460"/>
    </location>
</feature>
<dbReference type="InterPro" id="IPR036890">
    <property type="entry name" value="HATPase_C_sf"/>
</dbReference>
<evidence type="ECO:0000313" key="4">
    <source>
        <dbReference type="EMBL" id="ACV26572.1"/>
    </source>
</evidence>
<accession>C7RBD0</accession>
<keyword evidence="4" id="KW-0418">Kinase</keyword>
<gene>
    <name evidence="4" type="ordered locus">Kkor_1153</name>
</gene>
<dbReference type="AlphaFoldDB" id="C7RBD0"/>
<proteinExistence type="predicted"/>
<dbReference type="OrthoDB" id="9182727at2"/>
<dbReference type="InterPro" id="IPR032834">
    <property type="entry name" value="NatK-like_C"/>
</dbReference>
<dbReference type="GO" id="GO:0016301">
    <property type="term" value="F:kinase activity"/>
    <property type="evidence" value="ECO:0007669"/>
    <property type="project" value="UniProtKB-KW"/>
</dbReference>
<dbReference type="RefSeq" id="WP_012801086.1">
    <property type="nucleotide sequence ID" value="NC_013166.1"/>
</dbReference>
<dbReference type="SUPFAM" id="SSF55874">
    <property type="entry name" value="ATPase domain of HSP90 chaperone/DNA topoisomerase II/histidine kinase"/>
    <property type="match status" value="1"/>
</dbReference>
<evidence type="ECO:0000256" key="1">
    <source>
        <dbReference type="SAM" id="Coils"/>
    </source>
</evidence>
<evidence type="ECO:0000259" key="3">
    <source>
        <dbReference type="Pfam" id="PF18476"/>
    </source>
</evidence>
<dbReference type="EMBL" id="CP001707">
    <property type="protein sequence ID" value="ACV26572.1"/>
    <property type="molecule type" value="Genomic_DNA"/>
</dbReference>
<dbReference type="InParanoid" id="C7RBD0"/>
<dbReference type="STRING" id="523791.Kkor_1153"/>
<sequence length="467" mass="54893">MIEKLIKLHRNSDQIDFEKIWSEGLFTFDSNVILDLYRLPKSARNDLMSVFENDQFNKRIWIGFQVALEFLNNRYDAISDQKNKFNTVRTLLEDSKEQYEELVTSLRSGLNNLKLKQRHSLINPDAFITPENVENGIKYINDFIEELERLEKEQSDVSDHDEIKDFVFKTFEGKIGKGFDKKELSSIYKEGEKRYEFQFPPGYKDKGKEGSYHFEDKEYIRKYGDLILWKEIIQKAKSENYKYIVLVTGDIKEDWWFEKRGKKLGPRKELINEIYTEATELDTFYMYDTSTFLQYARNELNLKIQDSSINEAKDLIDLSRQERIDDEEGLVSLAELLKFASSQFKNLKVGIGRSVKNIDPIKINSRAIFTALMEIYSNVLHHGRDNYVGIQAKEEKNYVLLRFKNLRNDMTGSEIPRVPNSPDSARGYGLQFVRESLAKEGIDVHIENEGKRFVLEMFIPKTYYEVA</sequence>
<dbReference type="HOGENOM" id="CLU_045114_1_0_6"/>
<evidence type="ECO:0000259" key="2">
    <source>
        <dbReference type="Pfam" id="PF14501"/>
    </source>
</evidence>
<dbReference type="InterPro" id="IPR041578">
    <property type="entry name" value="PIN_8"/>
</dbReference>
<organism evidence="4 5">
    <name type="scientific">Kangiella koreensis (strain DSM 16069 / JCM 12317 / KCTC 12182 / SW-125)</name>
    <dbReference type="NCBI Taxonomy" id="523791"/>
    <lineage>
        <taxon>Bacteria</taxon>
        <taxon>Pseudomonadati</taxon>
        <taxon>Pseudomonadota</taxon>
        <taxon>Gammaproteobacteria</taxon>
        <taxon>Kangiellales</taxon>
        <taxon>Kangiellaceae</taxon>
        <taxon>Kangiella</taxon>
    </lineage>
</organism>
<keyword evidence="5" id="KW-1185">Reference proteome</keyword>
<keyword evidence="4" id="KW-0808">Transferase</keyword>
<keyword evidence="1" id="KW-0175">Coiled coil</keyword>
<dbReference type="eggNOG" id="COG4585">
    <property type="taxonomic scope" value="Bacteria"/>
</dbReference>
<protein>
    <submittedName>
        <fullName evidence="4">Putative signal transduction histidine kinase</fullName>
    </submittedName>
</protein>
<dbReference type="Pfam" id="PF14501">
    <property type="entry name" value="HATPase_c_5"/>
    <property type="match status" value="1"/>
</dbReference>
<dbReference type="KEGG" id="kko:Kkor_1153"/>